<evidence type="ECO:0000313" key="2">
    <source>
        <dbReference type="EMBL" id="OWF42378.1"/>
    </source>
</evidence>
<reference evidence="2 3" key="1">
    <citation type="journal article" date="2017" name="Nat. Ecol. Evol.">
        <title>Scallop genome provides insights into evolution of bilaterian karyotype and development.</title>
        <authorList>
            <person name="Wang S."/>
            <person name="Zhang J."/>
            <person name="Jiao W."/>
            <person name="Li J."/>
            <person name="Xun X."/>
            <person name="Sun Y."/>
            <person name="Guo X."/>
            <person name="Huan P."/>
            <person name="Dong B."/>
            <person name="Zhang L."/>
            <person name="Hu X."/>
            <person name="Sun X."/>
            <person name="Wang J."/>
            <person name="Zhao C."/>
            <person name="Wang Y."/>
            <person name="Wang D."/>
            <person name="Huang X."/>
            <person name="Wang R."/>
            <person name="Lv J."/>
            <person name="Li Y."/>
            <person name="Zhang Z."/>
            <person name="Liu B."/>
            <person name="Lu W."/>
            <person name="Hui Y."/>
            <person name="Liang J."/>
            <person name="Zhou Z."/>
            <person name="Hou R."/>
            <person name="Li X."/>
            <person name="Liu Y."/>
            <person name="Li H."/>
            <person name="Ning X."/>
            <person name="Lin Y."/>
            <person name="Zhao L."/>
            <person name="Xing Q."/>
            <person name="Dou J."/>
            <person name="Li Y."/>
            <person name="Mao J."/>
            <person name="Guo H."/>
            <person name="Dou H."/>
            <person name="Li T."/>
            <person name="Mu C."/>
            <person name="Jiang W."/>
            <person name="Fu Q."/>
            <person name="Fu X."/>
            <person name="Miao Y."/>
            <person name="Liu J."/>
            <person name="Yu Q."/>
            <person name="Li R."/>
            <person name="Liao H."/>
            <person name="Li X."/>
            <person name="Kong Y."/>
            <person name="Jiang Z."/>
            <person name="Chourrout D."/>
            <person name="Li R."/>
            <person name="Bao Z."/>
        </authorList>
    </citation>
    <scope>NUCLEOTIDE SEQUENCE [LARGE SCALE GENOMIC DNA]</scope>
    <source>
        <strain evidence="2 3">PY_sf001</strain>
    </source>
</reference>
<feature type="compositionally biased region" description="Basic and acidic residues" evidence="1">
    <location>
        <begin position="16"/>
        <end position="32"/>
    </location>
</feature>
<feature type="compositionally biased region" description="Polar residues" evidence="1">
    <location>
        <begin position="139"/>
        <end position="156"/>
    </location>
</feature>
<dbReference type="EMBL" id="NEDP02005293">
    <property type="protein sequence ID" value="OWF42378.1"/>
    <property type="molecule type" value="Genomic_DNA"/>
</dbReference>
<organism evidence="2 3">
    <name type="scientific">Mizuhopecten yessoensis</name>
    <name type="common">Japanese scallop</name>
    <name type="synonym">Patinopecten yessoensis</name>
    <dbReference type="NCBI Taxonomy" id="6573"/>
    <lineage>
        <taxon>Eukaryota</taxon>
        <taxon>Metazoa</taxon>
        <taxon>Spiralia</taxon>
        <taxon>Lophotrochozoa</taxon>
        <taxon>Mollusca</taxon>
        <taxon>Bivalvia</taxon>
        <taxon>Autobranchia</taxon>
        <taxon>Pteriomorphia</taxon>
        <taxon>Pectinida</taxon>
        <taxon>Pectinoidea</taxon>
        <taxon>Pectinidae</taxon>
        <taxon>Mizuhopecten</taxon>
    </lineage>
</organism>
<evidence type="ECO:0000313" key="3">
    <source>
        <dbReference type="Proteomes" id="UP000242188"/>
    </source>
</evidence>
<accession>A0A210Q0W4</accession>
<feature type="region of interest" description="Disordered" evidence="1">
    <location>
        <begin position="118"/>
        <end position="196"/>
    </location>
</feature>
<dbReference type="Proteomes" id="UP000242188">
    <property type="component" value="Unassembled WGS sequence"/>
</dbReference>
<name>A0A210Q0W4_MIZYE</name>
<protein>
    <submittedName>
        <fullName evidence="2">Uncharacterized protein</fullName>
    </submittedName>
</protein>
<gene>
    <name evidence="2" type="ORF">KP79_PYT24553</name>
</gene>
<comment type="caution">
    <text evidence="2">The sequence shown here is derived from an EMBL/GenBank/DDBJ whole genome shotgun (WGS) entry which is preliminary data.</text>
</comment>
<sequence>MGASASANARAGAGAEARDEASAGAEPRDDVRTELRELKEQMRHWAETQNAIITGLSEKMEGLNIRHNDEIAAMRQQIEKMQRDASAEEEITREKERQYQKQINALESKIEYLENQLQREREQNREIDNAKSKPEQSMAGAQTLTLEDPSVNTEHVSGSPEAPLTSRDIAIKVSVRSSDSDKKKQGSSEVRRWRYK</sequence>
<feature type="compositionally biased region" description="Basic and acidic residues" evidence="1">
    <location>
        <begin position="118"/>
        <end position="134"/>
    </location>
</feature>
<evidence type="ECO:0000256" key="1">
    <source>
        <dbReference type="SAM" id="MobiDB-lite"/>
    </source>
</evidence>
<feature type="compositionally biased region" description="Low complexity" evidence="1">
    <location>
        <begin position="1"/>
        <end position="15"/>
    </location>
</feature>
<feature type="region of interest" description="Disordered" evidence="1">
    <location>
        <begin position="1"/>
        <end position="32"/>
    </location>
</feature>
<dbReference type="AlphaFoldDB" id="A0A210Q0W4"/>
<feature type="compositionally biased region" description="Basic and acidic residues" evidence="1">
    <location>
        <begin position="178"/>
        <end position="196"/>
    </location>
</feature>
<keyword evidence="3" id="KW-1185">Reference proteome</keyword>
<proteinExistence type="predicted"/>